<dbReference type="Proteomes" id="UP000303027">
    <property type="component" value="Unassembled WGS sequence"/>
</dbReference>
<evidence type="ECO:0000313" key="1">
    <source>
        <dbReference type="EMBL" id="GDH40842.1"/>
    </source>
</evidence>
<evidence type="ECO:0000313" key="2">
    <source>
        <dbReference type="Proteomes" id="UP000303027"/>
    </source>
</evidence>
<reference evidence="1 2" key="1">
    <citation type="submission" date="2018-04" db="EMBL/GenBank/DDBJ databases">
        <title>Large scale genomics of bovine and human commensal E. coli to reveal the emerging process of EHEC.</title>
        <authorList>
            <person name="Arimizu Y."/>
            <person name="Ogura Y."/>
        </authorList>
    </citation>
    <scope>NUCLEOTIDE SEQUENCE [LARGE SCALE GENOMIC DNA]</scope>
    <source>
        <strain evidence="1 2">KK-P061</strain>
    </source>
</reference>
<dbReference type="EMBL" id="BFXY01000064">
    <property type="protein sequence ID" value="GDH40842.1"/>
    <property type="molecule type" value="Genomic_DNA"/>
</dbReference>
<gene>
    <name evidence="1" type="ORF">BvCmsKKP061_02084</name>
</gene>
<name>A0A4C9G4V2_ECOLX</name>
<comment type="caution">
    <text evidence="1">The sequence shown here is derived from an EMBL/GenBank/DDBJ whole genome shotgun (WGS) entry which is preliminary data.</text>
</comment>
<protein>
    <submittedName>
        <fullName evidence="1">Uncharacterized protein</fullName>
    </submittedName>
</protein>
<sequence length="53" mass="6114">MCYIISMHARSPLLPLAKLMFYKEFFSPILFGGKFQGQKLDFQGQLLAFQGQK</sequence>
<proteinExistence type="predicted"/>
<accession>A0A4C9G4V2</accession>
<organism evidence="1 2">
    <name type="scientific">Escherichia coli</name>
    <dbReference type="NCBI Taxonomy" id="562"/>
    <lineage>
        <taxon>Bacteria</taxon>
        <taxon>Pseudomonadati</taxon>
        <taxon>Pseudomonadota</taxon>
        <taxon>Gammaproteobacteria</taxon>
        <taxon>Enterobacterales</taxon>
        <taxon>Enterobacteriaceae</taxon>
        <taxon>Escherichia</taxon>
    </lineage>
</organism>
<dbReference type="AlphaFoldDB" id="A0A4C9G4V2"/>